<proteinExistence type="predicted"/>
<reference evidence="2" key="1">
    <citation type="submission" date="2015-04" db="UniProtKB">
        <authorList>
            <consortium name="EnsemblPlants"/>
        </authorList>
    </citation>
    <scope>IDENTIFICATION</scope>
</reference>
<dbReference type="HOGENOM" id="CLU_2487031_0_0_1"/>
<dbReference type="Gramene" id="OGLUM10G08580.1">
    <property type="protein sequence ID" value="OGLUM10G08580.1"/>
    <property type="gene ID" value="OGLUM10G08580"/>
</dbReference>
<organism evidence="2">
    <name type="scientific">Oryza glumipatula</name>
    <dbReference type="NCBI Taxonomy" id="40148"/>
    <lineage>
        <taxon>Eukaryota</taxon>
        <taxon>Viridiplantae</taxon>
        <taxon>Streptophyta</taxon>
        <taxon>Embryophyta</taxon>
        <taxon>Tracheophyta</taxon>
        <taxon>Spermatophyta</taxon>
        <taxon>Magnoliopsida</taxon>
        <taxon>Liliopsida</taxon>
        <taxon>Poales</taxon>
        <taxon>Poaceae</taxon>
        <taxon>BOP clade</taxon>
        <taxon>Oryzoideae</taxon>
        <taxon>Oryzeae</taxon>
        <taxon>Oryzinae</taxon>
        <taxon>Oryza</taxon>
    </lineage>
</organism>
<evidence type="ECO:0000256" key="1">
    <source>
        <dbReference type="SAM" id="MobiDB-lite"/>
    </source>
</evidence>
<reference evidence="2" key="2">
    <citation type="submission" date="2018-05" db="EMBL/GenBank/DDBJ databases">
        <title>OgluRS3 (Oryza glumaepatula Reference Sequence Version 3).</title>
        <authorList>
            <person name="Zhang J."/>
            <person name="Kudrna D."/>
            <person name="Lee S."/>
            <person name="Talag J."/>
            <person name="Welchert J."/>
            <person name="Wing R.A."/>
        </authorList>
    </citation>
    <scope>NUCLEOTIDE SEQUENCE [LARGE SCALE GENOMIC DNA]</scope>
</reference>
<accession>A0A0E0BA24</accession>
<feature type="region of interest" description="Disordered" evidence="1">
    <location>
        <begin position="38"/>
        <end position="87"/>
    </location>
</feature>
<feature type="compositionally biased region" description="Pro residues" evidence="1">
    <location>
        <begin position="48"/>
        <end position="74"/>
    </location>
</feature>
<evidence type="ECO:0000313" key="2">
    <source>
        <dbReference type="EnsemblPlants" id="OGLUM10G08580.1"/>
    </source>
</evidence>
<name>A0A0E0BA24_9ORYZ</name>
<evidence type="ECO:0000313" key="3">
    <source>
        <dbReference type="Proteomes" id="UP000026961"/>
    </source>
</evidence>
<keyword evidence="3" id="KW-1185">Reference proteome</keyword>
<dbReference type="AlphaFoldDB" id="A0A0E0BA24"/>
<dbReference type="EnsemblPlants" id="OGLUM10G08580.1">
    <property type="protein sequence ID" value="OGLUM10G08580.1"/>
    <property type="gene ID" value="OGLUM10G08580"/>
</dbReference>
<sequence length="87" mass="9527">MGSALPTMSSCRGCLCAAVAVHDDKDFVARHPRPQGVHDCTMRTYASSPPPDMPTLDYYPPPPPPVYYTPPSPPHTTVCRRRTEATT</sequence>
<dbReference type="Proteomes" id="UP000026961">
    <property type="component" value="Chromosome 10"/>
</dbReference>
<protein>
    <submittedName>
        <fullName evidence="2">Uncharacterized protein</fullName>
    </submittedName>
</protein>